<protein>
    <submittedName>
        <fullName evidence="1">Uncharacterized protein</fullName>
    </submittedName>
</protein>
<evidence type="ECO:0000313" key="2">
    <source>
        <dbReference type="Proteomes" id="UP000765509"/>
    </source>
</evidence>
<reference evidence="1" key="1">
    <citation type="submission" date="2021-03" db="EMBL/GenBank/DDBJ databases">
        <title>Draft genome sequence of rust myrtle Austropuccinia psidii MF-1, a brazilian biotype.</title>
        <authorList>
            <person name="Quecine M.C."/>
            <person name="Pachon D.M.R."/>
            <person name="Bonatelli M.L."/>
            <person name="Correr F.H."/>
            <person name="Franceschini L.M."/>
            <person name="Leite T.F."/>
            <person name="Margarido G.R.A."/>
            <person name="Almeida C.A."/>
            <person name="Ferrarezi J.A."/>
            <person name="Labate C.A."/>
        </authorList>
    </citation>
    <scope>NUCLEOTIDE SEQUENCE</scope>
    <source>
        <strain evidence="1">MF-1</strain>
    </source>
</reference>
<dbReference type="AlphaFoldDB" id="A0A9Q3BUL9"/>
<name>A0A9Q3BUL9_9BASI</name>
<dbReference type="EMBL" id="AVOT02002812">
    <property type="protein sequence ID" value="MBW0471603.1"/>
    <property type="molecule type" value="Genomic_DNA"/>
</dbReference>
<proteinExistence type="predicted"/>
<keyword evidence="2" id="KW-1185">Reference proteome</keyword>
<accession>A0A9Q3BUL9</accession>
<comment type="caution">
    <text evidence="1">The sequence shown here is derived from an EMBL/GenBank/DDBJ whole genome shotgun (WGS) entry which is preliminary data.</text>
</comment>
<organism evidence="1 2">
    <name type="scientific">Austropuccinia psidii MF-1</name>
    <dbReference type="NCBI Taxonomy" id="1389203"/>
    <lineage>
        <taxon>Eukaryota</taxon>
        <taxon>Fungi</taxon>
        <taxon>Dikarya</taxon>
        <taxon>Basidiomycota</taxon>
        <taxon>Pucciniomycotina</taxon>
        <taxon>Pucciniomycetes</taxon>
        <taxon>Pucciniales</taxon>
        <taxon>Sphaerophragmiaceae</taxon>
        <taxon>Austropuccinia</taxon>
    </lineage>
</organism>
<evidence type="ECO:0000313" key="1">
    <source>
        <dbReference type="EMBL" id="MBW0471603.1"/>
    </source>
</evidence>
<gene>
    <name evidence="1" type="ORF">O181_011318</name>
</gene>
<sequence>MHSPNILEKHLLESEYDNEEGLLCQLESQEAAEDDHKYIITEEELHWEGYRNWKPLRNANLLEQNNRNSRDNKEW</sequence>
<dbReference type="Proteomes" id="UP000765509">
    <property type="component" value="Unassembled WGS sequence"/>
</dbReference>